<proteinExistence type="predicted"/>
<evidence type="ECO:0000313" key="1">
    <source>
        <dbReference type="EMBL" id="QNQ74049.1"/>
    </source>
</evidence>
<protein>
    <submittedName>
        <fullName evidence="1">NC</fullName>
    </submittedName>
</protein>
<evidence type="ECO:0000313" key="2">
    <source>
        <dbReference type="Proteomes" id="UP001267474"/>
    </source>
</evidence>
<name>A0A7H0RQZ5_9VIRU</name>
<dbReference type="Proteomes" id="UP001267474">
    <property type="component" value="Genome"/>
</dbReference>
<accession>A0A7H0RQZ5</accession>
<sequence>MSSSVLNLSDAPVAAGRPKLVRVVKDNAGKEVNVDVWNDVLRYNAAQLEAVMKLASVDPDYELTSFIRAIEYQGFDRLFYIKMALSKMSVSMFCRFAILGAVRGSKFERICETCENMPQDLKIGFSELKFVKTPKKKDDLTILRCTASIPHWCVFYLRQAAIDKKLNLDCPAPLQFPGAASLPMSKTVRMQHIAFCQHFSSLLPGGKFRVTIYMTAMNNLIPVADIPSSVLELLGVSSASESYTLTDDEVSALNTQVVTRK</sequence>
<organism evidence="1 2">
    <name type="scientific">Plasmopara viticola lesion associated mycobunyavirales-like virus 9</name>
    <dbReference type="NCBI Taxonomy" id="2737683"/>
    <lineage>
        <taxon>Viruses</taxon>
        <taxon>Riboviria</taxon>
        <taxon>Orthornavirae</taxon>
        <taxon>Negarnaviricota</taxon>
        <taxon>Polyploviricotina</taxon>
        <taxon>Bunyaviricetes</taxon>
        <taxon>Hareavirales</taxon>
        <taxon>Discoviridae</taxon>
        <taxon>Orthodiscovirus</taxon>
        <taxon>Orthodiscovirus coniellae</taxon>
    </lineage>
</organism>
<dbReference type="EMBL" id="MT258649">
    <property type="protein sequence ID" value="QNQ74049.1"/>
    <property type="molecule type" value="Genomic_RNA"/>
</dbReference>
<reference evidence="1" key="1">
    <citation type="journal article" date="2020" name="Virus Evol.">
        <title>Analysis of the virome associated to grapevine downy mildew lesions reveals new mycovirus lineages.</title>
        <authorList>
            <person name="Chiapello M."/>
            <person name="Rodriguez-Romero J."/>
            <person name="Ayllon M.A."/>
            <person name="Turina M."/>
        </authorList>
    </citation>
    <scope>NUCLEOTIDE SEQUENCE</scope>
    <source>
        <strain evidence="1">DN2518_c0_g1_i1</strain>
    </source>
</reference>